<evidence type="ECO:0000313" key="2">
    <source>
        <dbReference type="EMBL" id="THV03371.1"/>
    </source>
</evidence>
<accession>A0A4S8ML75</accession>
<sequence length="364" mass="41663">MIPFKTEKPFVPLDVTEGDLVLGSIAFGWFFGFGLFVTINAVRETRRTSRKFSAYIIMIWLEILADIGFAIVSWGYLYKKFPPGLGVFCGVIACWIIQVQCLMLIITNRVCLLFSDPSSRFKLKLFTASIVTVISIGTAFVWIPAQMQINHHFIEVNHWSASPRILQFEALIDNDTTVGTVYRWDRFEKSVYLVLDAFLNAVFIRTVKKRLVDYGLTKYDKVVQFNQRIIILSIGMDIFLLCMTTLKNQFVYCQFHPITYIVKLQIEIMMSNLIVRVARATGIDAYHEPDYKNSSGHLPTVESFKLTTVHVQTQVYTHHSEEDESAAREIRVSAFTNDRPNSQISTSKDDAVANEIKYDSTLEV</sequence>
<evidence type="ECO:0008006" key="4">
    <source>
        <dbReference type="Google" id="ProtNLM"/>
    </source>
</evidence>
<feature type="transmembrane region" description="Helical" evidence="1">
    <location>
        <begin position="54"/>
        <end position="78"/>
    </location>
</feature>
<dbReference type="AlphaFoldDB" id="A0A4S8ML75"/>
<dbReference type="PANTHER" id="PTHR35179:SF1">
    <property type="entry name" value="INTEGRAL MEMBRANE PROTEIN"/>
    <property type="match status" value="1"/>
</dbReference>
<dbReference type="Proteomes" id="UP000297245">
    <property type="component" value="Unassembled WGS sequence"/>
</dbReference>
<feature type="transmembrane region" description="Helical" evidence="1">
    <location>
        <begin position="20"/>
        <end position="42"/>
    </location>
</feature>
<reference evidence="2 3" key="1">
    <citation type="journal article" date="2019" name="Nat. Ecol. Evol.">
        <title>Megaphylogeny resolves global patterns of mushroom evolution.</title>
        <authorList>
            <person name="Varga T."/>
            <person name="Krizsan K."/>
            <person name="Foldi C."/>
            <person name="Dima B."/>
            <person name="Sanchez-Garcia M."/>
            <person name="Sanchez-Ramirez S."/>
            <person name="Szollosi G.J."/>
            <person name="Szarkandi J.G."/>
            <person name="Papp V."/>
            <person name="Albert L."/>
            <person name="Andreopoulos W."/>
            <person name="Angelini C."/>
            <person name="Antonin V."/>
            <person name="Barry K.W."/>
            <person name="Bougher N.L."/>
            <person name="Buchanan P."/>
            <person name="Buyck B."/>
            <person name="Bense V."/>
            <person name="Catcheside P."/>
            <person name="Chovatia M."/>
            <person name="Cooper J."/>
            <person name="Damon W."/>
            <person name="Desjardin D."/>
            <person name="Finy P."/>
            <person name="Geml J."/>
            <person name="Haridas S."/>
            <person name="Hughes K."/>
            <person name="Justo A."/>
            <person name="Karasinski D."/>
            <person name="Kautmanova I."/>
            <person name="Kiss B."/>
            <person name="Kocsube S."/>
            <person name="Kotiranta H."/>
            <person name="LaButti K.M."/>
            <person name="Lechner B.E."/>
            <person name="Liimatainen K."/>
            <person name="Lipzen A."/>
            <person name="Lukacs Z."/>
            <person name="Mihaltcheva S."/>
            <person name="Morgado L.N."/>
            <person name="Niskanen T."/>
            <person name="Noordeloos M.E."/>
            <person name="Ohm R.A."/>
            <person name="Ortiz-Santana B."/>
            <person name="Ovrebo C."/>
            <person name="Racz N."/>
            <person name="Riley R."/>
            <person name="Savchenko A."/>
            <person name="Shiryaev A."/>
            <person name="Soop K."/>
            <person name="Spirin V."/>
            <person name="Szebenyi C."/>
            <person name="Tomsovsky M."/>
            <person name="Tulloss R.E."/>
            <person name="Uehling J."/>
            <person name="Grigoriev I.V."/>
            <person name="Vagvolgyi C."/>
            <person name="Papp T."/>
            <person name="Martin F.M."/>
            <person name="Miettinen O."/>
            <person name="Hibbett D.S."/>
            <person name="Nagy L.G."/>
        </authorList>
    </citation>
    <scope>NUCLEOTIDE SEQUENCE [LARGE SCALE GENOMIC DNA]</scope>
    <source>
        <strain evidence="2 3">CBS 962.96</strain>
    </source>
</reference>
<organism evidence="2 3">
    <name type="scientific">Dendrothele bispora (strain CBS 962.96)</name>
    <dbReference type="NCBI Taxonomy" id="1314807"/>
    <lineage>
        <taxon>Eukaryota</taxon>
        <taxon>Fungi</taxon>
        <taxon>Dikarya</taxon>
        <taxon>Basidiomycota</taxon>
        <taxon>Agaricomycotina</taxon>
        <taxon>Agaricomycetes</taxon>
        <taxon>Agaricomycetidae</taxon>
        <taxon>Agaricales</taxon>
        <taxon>Agaricales incertae sedis</taxon>
        <taxon>Dendrothele</taxon>
    </lineage>
</organism>
<keyword evidence="1" id="KW-0472">Membrane</keyword>
<protein>
    <recommendedName>
        <fullName evidence="4">G-protein coupled receptors family 1 profile domain-containing protein</fullName>
    </recommendedName>
</protein>
<feature type="transmembrane region" description="Helical" evidence="1">
    <location>
        <begin position="125"/>
        <end position="143"/>
    </location>
</feature>
<feature type="transmembrane region" description="Helical" evidence="1">
    <location>
        <begin position="84"/>
        <end position="105"/>
    </location>
</feature>
<name>A0A4S8ML75_DENBC</name>
<evidence type="ECO:0000313" key="3">
    <source>
        <dbReference type="Proteomes" id="UP000297245"/>
    </source>
</evidence>
<dbReference type="PANTHER" id="PTHR35179">
    <property type="entry name" value="PROTEIN CBG02620"/>
    <property type="match status" value="1"/>
</dbReference>
<proteinExistence type="predicted"/>
<keyword evidence="1" id="KW-1133">Transmembrane helix</keyword>
<evidence type="ECO:0000256" key="1">
    <source>
        <dbReference type="SAM" id="Phobius"/>
    </source>
</evidence>
<keyword evidence="3" id="KW-1185">Reference proteome</keyword>
<dbReference type="EMBL" id="ML179068">
    <property type="protein sequence ID" value="THV03371.1"/>
    <property type="molecule type" value="Genomic_DNA"/>
</dbReference>
<dbReference type="OrthoDB" id="3205825at2759"/>
<gene>
    <name evidence="2" type="ORF">K435DRAFT_835939</name>
</gene>
<keyword evidence="1" id="KW-0812">Transmembrane</keyword>